<dbReference type="GO" id="GO:0006424">
    <property type="term" value="P:glutamyl-tRNA aminoacylation"/>
    <property type="evidence" value="ECO:0007669"/>
    <property type="project" value="UniProtKB-UniRule"/>
</dbReference>
<keyword evidence="4 9" id="KW-0547">Nucleotide-binding</keyword>
<feature type="binding site" evidence="9">
    <location>
        <begin position="279"/>
        <end position="281"/>
    </location>
    <ligand>
        <name>ATP</name>
        <dbReference type="ChEBI" id="CHEBI:30616"/>
    </ligand>
</feature>
<dbReference type="Proteomes" id="UP000320672">
    <property type="component" value="Chromosome"/>
</dbReference>
<feature type="binding site" evidence="9">
    <location>
        <begin position="271"/>
        <end position="272"/>
    </location>
    <ligand>
        <name>ATP</name>
        <dbReference type="ChEBI" id="CHEBI:30616"/>
    </ligand>
</feature>
<name>A0A517M9T5_9BACT</name>
<dbReference type="SUPFAM" id="SSF52374">
    <property type="entry name" value="Nucleotidylyl transferase"/>
    <property type="match status" value="1"/>
</dbReference>
<evidence type="ECO:0000256" key="3">
    <source>
        <dbReference type="ARBA" id="ARBA00022598"/>
    </source>
</evidence>
<dbReference type="SUPFAM" id="SSF50715">
    <property type="entry name" value="Ribosomal protein L25-like"/>
    <property type="match status" value="1"/>
</dbReference>
<feature type="binding site" evidence="9">
    <location>
        <begin position="47"/>
        <end position="49"/>
    </location>
    <ligand>
        <name>ATP</name>
        <dbReference type="ChEBI" id="CHEBI:30616"/>
    </ligand>
</feature>
<feature type="short sequence motif" description="'HIGH' region" evidence="9">
    <location>
        <begin position="46"/>
        <end position="56"/>
    </location>
</feature>
<dbReference type="InterPro" id="IPR020059">
    <property type="entry name" value="Glu/Gln-tRNA-synth_Ib_codon-bd"/>
</dbReference>
<dbReference type="NCBIfam" id="NF011291">
    <property type="entry name" value="PRK14703.1"/>
    <property type="match status" value="1"/>
</dbReference>
<evidence type="ECO:0000256" key="7">
    <source>
        <dbReference type="ARBA" id="ARBA00023146"/>
    </source>
</evidence>
<keyword evidence="7 9" id="KW-0030">Aminoacyl-tRNA synthetase</keyword>
<evidence type="ECO:0000256" key="6">
    <source>
        <dbReference type="ARBA" id="ARBA00022917"/>
    </source>
</evidence>
<dbReference type="Gene3D" id="3.40.50.620">
    <property type="entry name" value="HUPs"/>
    <property type="match status" value="1"/>
</dbReference>
<comment type="subcellular location">
    <subcellularLocation>
        <location evidence="9">Cytoplasm</location>
    </subcellularLocation>
</comment>
<keyword evidence="5 9" id="KW-0067">ATP-binding</keyword>
<evidence type="ECO:0000313" key="14">
    <source>
        <dbReference type="EMBL" id="QDS91650.1"/>
    </source>
</evidence>
<dbReference type="GO" id="GO:0004819">
    <property type="term" value="F:glutamine-tRNA ligase activity"/>
    <property type="evidence" value="ECO:0007669"/>
    <property type="project" value="UniProtKB-UniRule"/>
</dbReference>
<evidence type="ECO:0000259" key="12">
    <source>
        <dbReference type="Pfam" id="PF03950"/>
    </source>
</evidence>
<dbReference type="OrthoDB" id="9801560at2"/>
<dbReference type="InterPro" id="IPR050132">
    <property type="entry name" value="Gln/Glu-tRNA_Ligase"/>
</dbReference>
<evidence type="ECO:0000259" key="13">
    <source>
        <dbReference type="Pfam" id="PF20974"/>
    </source>
</evidence>
<sequence length="572" mass="65228">MSAAPSDPADRSDETPAAERLNFIEVAIQKDLESGRFSGVQTRFPPEPNGYLHIGHAKSICLNFSLAKKYNGACNLRFDDTNPSKEETEYVDSIKDDIRWLGFNWDNLHFASDYFDQLYEWAVQLIRSGDAYVCDLDSEQTRLYRGTVTEPGKNSPTRDRSVEENLDLFARMKAGEFPEGSHTLRAKIDMASPNLNLRDPVMYRIMKAHHHRTGDTWKIYPMYDWAHGESDSLEKITFSICTLEFENHRPLYDWFCKKLEIHHPRQIEFARLNMTYTVMSKRKLLDLVTAKHVSGWDDPRLPTIVGLRRRGYTPESIRDFCEDIGVAKFNSTIDVVKLENAVRTHLNKVAERRMAVLDPVKLTLTNWPEGKVEMMEAVNNPEDPAAGTRQVPFSGTLYIEREDFREEAPRKYFRLKKGGAVRLRYACIIDCHDVVKDEAGNVVEILCTYDEDTLSGAGKSDRKCKGTIHWVSAEHAAEVPLRLYDRLFSDEKPESVKDGGSYLDSLNPDSLQETTAMVEPALLDAEVGDRVQFERTGYFCVDPDSVPGKPVFNRTVGLRDSWGKMEAKGKVN</sequence>
<accession>A0A517M9T5</accession>
<dbReference type="Pfam" id="PF20974">
    <property type="entry name" value="tRNA-synt_1c_C2"/>
    <property type="match status" value="1"/>
</dbReference>
<feature type="binding site" evidence="9">
    <location>
        <begin position="53"/>
        <end position="59"/>
    </location>
    <ligand>
        <name>ATP</name>
        <dbReference type="ChEBI" id="CHEBI:30616"/>
    </ligand>
</feature>
<evidence type="ECO:0000259" key="11">
    <source>
        <dbReference type="Pfam" id="PF00749"/>
    </source>
</evidence>
<feature type="binding site" evidence="9">
    <location>
        <position position="242"/>
    </location>
    <ligand>
        <name>ATP</name>
        <dbReference type="ChEBI" id="CHEBI:30616"/>
    </ligand>
</feature>
<feature type="domain" description="Glutamyl/glutaminyl-tRNA synthetase class Ib anti-codon binding" evidence="12">
    <location>
        <begin position="350"/>
        <end position="450"/>
    </location>
</feature>
<evidence type="ECO:0000256" key="8">
    <source>
        <dbReference type="ARBA" id="ARBA00048270"/>
    </source>
</evidence>
<keyword evidence="6 9" id="KW-0648">Protein biosynthesis</keyword>
<comment type="similarity">
    <text evidence="1 9 10">Belongs to the class-I aminoacyl-tRNA synthetase family.</text>
</comment>
<reference evidence="14 15" key="1">
    <citation type="submission" date="2019-02" db="EMBL/GenBank/DDBJ databases">
        <title>Deep-cultivation of Planctomycetes and their phenomic and genomic characterization uncovers novel biology.</title>
        <authorList>
            <person name="Wiegand S."/>
            <person name="Jogler M."/>
            <person name="Boedeker C."/>
            <person name="Pinto D."/>
            <person name="Vollmers J."/>
            <person name="Rivas-Marin E."/>
            <person name="Kohn T."/>
            <person name="Peeters S.H."/>
            <person name="Heuer A."/>
            <person name="Rast P."/>
            <person name="Oberbeckmann S."/>
            <person name="Bunk B."/>
            <person name="Jeske O."/>
            <person name="Meyerdierks A."/>
            <person name="Storesund J.E."/>
            <person name="Kallscheuer N."/>
            <person name="Luecker S."/>
            <person name="Lage O.M."/>
            <person name="Pohl T."/>
            <person name="Merkel B.J."/>
            <person name="Hornburger P."/>
            <person name="Mueller R.-W."/>
            <person name="Bruemmer F."/>
            <person name="Labrenz M."/>
            <person name="Spormann A.M."/>
            <person name="Op den Camp H."/>
            <person name="Overmann J."/>
            <person name="Amann R."/>
            <person name="Jetten M.S.M."/>
            <person name="Mascher T."/>
            <person name="Medema M.H."/>
            <person name="Devos D.P."/>
            <person name="Kaster A.-K."/>
            <person name="Ovreas L."/>
            <person name="Rohde M."/>
            <person name="Galperin M.Y."/>
            <person name="Jogler C."/>
        </authorList>
    </citation>
    <scope>NUCLEOTIDE SEQUENCE [LARGE SCALE GENOMIC DNA]</scope>
    <source>
        <strain evidence="14 15">FF011L</strain>
    </source>
</reference>
<keyword evidence="15" id="KW-1185">Reference proteome</keyword>
<dbReference type="PROSITE" id="PS00178">
    <property type="entry name" value="AA_TRNA_LIGASE_I"/>
    <property type="match status" value="1"/>
</dbReference>
<dbReference type="Pfam" id="PF03950">
    <property type="entry name" value="tRNA-synt_1c_C"/>
    <property type="match status" value="1"/>
</dbReference>
<evidence type="ECO:0000256" key="2">
    <source>
        <dbReference type="ARBA" id="ARBA00022490"/>
    </source>
</evidence>
<evidence type="ECO:0000256" key="1">
    <source>
        <dbReference type="ARBA" id="ARBA00005594"/>
    </source>
</evidence>
<feature type="binding site" evidence="9">
    <location>
        <position position="223"/>
    </location>
    <ligand>
        <name>L-glutamine</name>
        <dbReference type="ChEBI" id="CHEBI:58359"/>
    </ligand>
</feature>
<dbReference type="InterPro" id="IPR004514">
    <property type="entry name" value="Gln-tRNA-synth"/>
</dbReference>
<gene>
    <name evidence="9 14" type="primary">glnS</name>
    <name evidence="14" type="ORF">FF011L_03810</name>
</gene>
<feature type="binding site" evidence="9">
    <location>
        <position position="79"/>
    </location>
    <ligand>
        <name>L-glutamine</name>
        <dbReference type="ChEBI" id="CHEBI:58359"/>
    </ligand>
</feature>
<dbReference type="InterPro" id="IPR011035">
    <property type="entry name" value="Ribosomal_bL25/Gln-tRNA_synth"/>
</dbReference>
<dbReference type="HAMAP" id="MF_00126">
    <property type="entry name" value="Gln_tRNA_synth"/>
    <property type="match status" value="1"/>
</dbReference>
<keyword evidence="3 9" id="KW-0436">Ligase</keyword>
<keyword evidence="2 9" id="KW-0963">Cytoplasm</keyword>
<dbReference type="GO" id="GO:0005524">
    <property type="term" value="F:ATP binding"/>
    <property type="evidence" value="ECO:0007669"/>
    <property type="project" value="UniProtKB-UniRule"/>
</dbReference>
<feature type="short sequence motif" description="'KMSKS' region" evidence="9">
    <location>
        <begin position="278"/>
        <end position="282"/>
    </location>
</feature>
<evidence type="ECO:0000256" key="9">
    <source>
        <dbReference type="HAMAP-Rule" id="MF_00126"/>
    </source>
</evidence>
<feature type="domain" description="Glutamyl/glutaminyl-tRNA synthetase class Ib catalytic" evidence="11">
    <location>
        <begin position="40"/>
        <end position="347"/>
    </location>
</feature>
<comment type="catalytic activity">
    <reaction evidence="8 9">
        <text>tRNA(Gln) + L-glutamine + ATP = L-glutaminyl-tRNA(Gln) + AMP + diphosphate</text>
        <dbReference type="Rhea" id="RHEA:20121"/>
        <dbReference type="Rhea" id="RHEA-COMP:9662"/>
        <dbReference type="Rhea" id="RHEA-COMP:9681"/>
        <dbReference type="ChEBI" id="CHEBI:30616"/>
        <dbReference type="ChEBI" id="CHEBI:33019"/>
        <dbReference type="ChEBI" id="CHEBI:58359"/>
        <dbReference type="ChEBI" id="CHEBI:78442"/>
        <dbReference type="ChEBI" id="CHEBI:78521"/>
        <dbReference type="ChEBI" id="CHEBI:456215"/>
        <dbReference type="EC" id="6.1.1.18"/>
    </reaction>
</comment>
<dbReference type="GO" id="GO:0005829">
    <property type="term" value="C:cytosol"/>
    <property type="evidence" value="ECO:0007669"/>
    <property type="project" value="TreeGrafter"/>
</dbReference>
<comment type="caution">
    <text evidence="9">Lacks conserved residue(s) required for the propagation of feature annotation.</text>
</comment>
<dbReference type="EC" id="6.1.1.18" evidence="9"/>
<dbReference type="InterPro" id="IPR014729">
    <property type="entry name" value="Rossmann-like_a/b/a_fold"/>
</dbReference>
<dbReference type="InterPro" id="IPR022861">
    <property type="entry name" value="Gln_tRNA_ligase_bac"/>
</dbReference>
<protein>
    <recommendedName>
        <fullName evidence="9">Glutamine--tRNA ligase</fullName>
        <ecNumber evidence="9">6.1.1.18</ecNumber>
    </recommendedName>
    <alternativeName>
        <fullName evidence="9">Glutaminyl-tRNA synthetase</fullName>
        <shortName evidence="9">GlnRS</shortName>
    </alternativeName>
</protein>
<dbReference type="InterPro" id="IPR001412">
    <property type="entry name" value="aa-tRNA-synth_I_CS"/>
</dbReference>
<evidence type="ECO:0000256" key="10">
    <source>
        <dbReference type="RuleBase" id="RU363037"/>
    </source>
</evidence>
<dbReference type="PANTHER" id="PTHR43097">
    <property type="entry name" value="GLUTAMINE-TRNA LIGASE"/>
    <property type="match status" value="1"/>
</dbReference>
<dbReference type="InterPro" id="IPR049437">
    <property type="entry name" value="tRNA-synt_1c_C2"/>
</dbReference>
<dbReference type="CDD" id="cd00807">
    <property type="entry name" value="GlnRS_core"/>
    <property type="match status" value="1"/>
</dbReference>
<dbReference type="AlphaFoldDB" id="A0A517M9T5"/>
<dbReference type="EMBL" id="CP036262">
    <property type="protein sequence ID" value="QDS91650.1"/>
    <property type="molecule type" value="Genomic_DNA"/>
</dbReference>
<dbReference type="KEGG" id="rml:FF011L_03810"/>
<dbReference type="FunFam" id="3.40.50.620:FF:000037">
    <property type="entry name" value="Glutamine--tRNA ligase cytoplasmic"/>
    <property type="match status" value="1"/>
</dbReference>
<evidence type="ECO:0000256" key="5">
    <source>
        <dbReference type="ARBA" id="ARBA00022840"/>
    </source>
</evidence>
<evidence type="ECO:0000256" key="4">
    <source>
        <dbReference type="ARBA" id="ARBA00022741"/>
    </source>
</evidence>
<dbReference type="PANTHER" id="PTHR43097:SF5">
    <property type="entry name" value="GLUTAMATE--TRNA LIGASE"/>
    <property type="match status" value="1"/>
</dbReference>
<dbReference type="FunFam" id="2.40.240.10:FF:000001">
    <property type="entry name" value="Glutamine--tRNA ligase"/>
    <property type="match status" value="1"/>
</dbReference>
<dbReference type="InterPro" id="IPR020058">
    <property type="entry name" value="Glu/Gln-tRNA-synth_Ib_cat-dom"/>
</dbReference>
<organism evidence="14 15">
    <name type="scientific">Roseimaritima multifibrata</name>
    <dbReference type="NCBI Taxonomy" id="1930274"/>
    <lineage>
        <taxon>Bacteria</taxon>
        <taxon>Pseudomonadati</taxon>
        <taxon>Planctomycetota</taxon>
        <taxon>Planctomycetia</taxon>
        <taxon>Pirellulales</taxon>
        <taxon>Pirellulaceae</taxon>
        <taxon>Roseimaritima</taxon>
    </lineage>
</organism>
<dbReference type="InterPro" id="IPR000924">
    <property type="entry name" value="Glu/Gln-tRNA-synth"/>
</dbReference>
<dbReference type="RefSeq" id="WP_145349709.1">
    <property type="nucleotide sequence ID" value="NZ_CP036262.1"/>
</dbReference>
<comment type="subunit">
    <text evidence="9">Monomer.</text>
</comment>
<proteinExistence type="inferred from homology"/>
<feature type="domain" description="tRNA synthetases class I (E and Q) anti-codon binding" evidence="13">
    <location>
        <begin position="467"/>
        <end position="542"/>
    </location>
</feature>
<dbReference type="NCBIfam" id="TIGR00440">
    <property type="entry name" value="glnS"/>
    <property type="match status" value="1"/>
</dbReference>
<dbReference type="InterPro" id="IPR020056">
    <property type="entry name" value="Rbsml_bL25/Gln-tRNA_synth_N"/>
</dbReference>
<dbReference type="GO" id="GO:0006425">
    <property type="term" value="P:glutaminyl-tRNA aminoacylation"/>
    <property type="evidence" value="ECO:0007669"/>
    <property type="project" value="UniProtKB-UniRule"/>
</dbReference>
<dbReference type="Gene3D" id="2.40.240.10">
    <property type="entry name" value="Ribosomal Protein L25, Chain P"/>
    <property type="match status" value="2"/>
</dbReference>
<evidence type="ECO:0000313" key="15">
    <source>
        <dbReference type="Proteomes" id="UP000320672"/>
    </source>
</evidence>
<dbReference type="Pfam" id="PF00749">
    <property type="entry name" value="tRNA-synt_1c"/>
    <property type="match status" value="1"/>
</dbReference>
<dbReference type="PRINTS" id="PR00987">
    <property type="entry name" value="TRNASYNTHGLU"/>
</dbReference>